<sequence>MVVVVLRSGPEWDNVVEGPGEVVAGVGVDGLEEAQDDPGEHGDDMEVARDQDPNDWEAHSAHAQHDCFDRVRVLGCYAKGRRVLVVLLVDVLVDRTIVQGAVRPIMIKVFEKEEDPDLIGHGLPNGVEGRDELL</sequence>
<comment type="caution">
    <text evidence="1">The sequence shown here is derived from an EMBL/GenBank/DDBJ whole genome shotgun (WGS) entry which is preliminary data.</text>
</comment>
<dbReference type="Proteomes" id="UP000268093">
    <property type="component" value="Unassembled WGS sequence"/>
</dbReference>
<reference evidence="1 2" key="1">
    <citation type="journal article" date="2018" name="New Phytol.">
        <title>Phylogenomics of Endogonaceae and evolution of mycorrhizas within Mucoromycota.</title>
        <authorList>
            <person name="Chang Y."/>
            <person name="Desiro A."/>
            <person name="Na H."/>
            <person name="Sandor L."/>
            <person name="Lipzen A."/>
            <person name="Clum A."/>
            <person name="Barry K."/>
            <person name="Grigoriev I.V."/>
            <person name="Martin F.M."/>
            <person name="Stajich J.E."/>
            <person name="Smith M.E."/>
            <person name="Bonito G."/>
            <person name="Spatafora J.W."/>
        </authorList>
    </citation>
    <scope>NUCLEOTIDE SEQUENCE [LARGE SCALE GENOMIC DNA]</scope>
    <source>
        <strain evidence="1 2">GMNB39</strain>
    </source>
</reference>
<proteinExistence type="predicted"/>
<organism evidence="1 2">
    <name type="scientific">Jimgerdemannia flammicorona</name>
    <dbReference type="NCBI Taxonomy" id="994334"/>
    <lineage>
        <taxon>Eukaryota</taxon>
        <taxon>Fungi</taxon>
        <taxon>Fungi incertae sedis</taxon>
        <taxon>Mucoromycota</taxon>
        <taxon>Mucoromycotina</taxon>
        <taxon>Endogonomycetes</taxon>
        <taxon>Endogonales</taxon>
        <taxon>Endogonaceae</taxon>
        <taxon>Jimgerdemannia</taxon>
    </lineage>
</organism>
<evidence type="ECO:0000313" key="2">
    <source>
        <dbReference type="Proteomes" id="UP000268093"/>
    </source>
</evidence>
<gene>
    <name evidence="1" type="ORF">BC936DRAFT_148494</name>
</gene>
<accession>A0A433D346</accession>
<dbReference type="AlphaFoldDB" id="A0A433D346"/>
<keyword evidence="2" id="KW-1185">Reference proteome</keyword>
<dbReference type="EMBL" id="RBNI01007666">
    <property type="protein sequence ID" value="RUP45203.1"/>
    <property type="molecule type" value="Genomic_DNA"/>
</dbReference>
<protein>
    <submittedName>
        <fullName evidence="1">Uncharacterized protein</fullName>
    </submittedName>
</protein>
<evidence type="ECO:0000313" key="1">
    <source>
        <dbReference type="EMBL" id="RUP45203.1"/>
    </source>
</evidence>
<name>A0A433D346_9FUNG</name>